<protein>
    <submittedName>
        <fullName evidence="1">DgyrCDS14878</fullName>
    </submittedName>
</protein>
<gene>
    <name evidence="1" type="ORF">DGYR_LOCUS14070</name>
</gene>
<dbReference type="AlphaFoldDB" id="A0A7I8WF70"/>
<proteinExistence type="predicted"/>
<evidence type="ECO:0000313" key="1">
    <source>
        <dbReference type="EMBL" id="CAD5126848.1"/>
    </source>
</evidence>
<organism evidence="1 2">
    <name type="scientific">Dimorphilus gyrociliatus</name>
    <dbReference type="NCBI Taxonomy" id="2664684"/>
    <lineage>
        <taxon>Eukaryota</taxon>
        <taxon>Metazoa</taxon>
        <taxon>Spiralia</taxon>
        <taxon>Lophotrochozoa</taxon>
        <taxon>Annelida</taxon>
        <taxon>Polychaeta</taxon>
        <taxon>Polychaeta incertae sedis</taxon>
        <taxon>Dinophilidae</taxon>
        <taxon>Dimorphilus</taxon>
    </lineage>
</organism>
<reference evidence="1 2" key="1">
    <citation type="submission" date="2020-08" db="EMBL/GenBank/DDBJ databases">
        <authorList>
            <person name="Hejnol A."/>
        </authorList>
    </citation>
    <scope>NUCLEOTIDE SEQUENCE [LARGE SCALE GENOMIC DNA]</scope>
</reference>
<sequence length="293" mass="33687">MCILLEEEVGINLSSIRLRPVGLQSDTMNVGFNSIFAYSYHEESIDNSNGEMLTNIAAFELGATCTSSSSFNKYECDKGINRELQTEWAAICQSVCIDQFIDITFPYPAQPRKYCYMNSDVVYQLYDSFQYIKFKVKGQAFGIPNECSSLVISFKSKFKKEFSLKFDSVVTGEERSSIEIYHNGTQTVEELSETNSLISCEVWNDYWLRIKGDEIKFGSGSFYNKNLLAKLKLPKSLEIEQILFRNNLGSDIVNMIQITEKSMCNSNFKLFLQLLLLLCRLYIMWIPLQGRYE</sequence>
<evidence type="ECO:0000313" key="2">
    <source>
        <dbReference type="Proteomes" id="UP000549394"/>
    </source>
</evidence>
<keyword evidence="2" id="KW-1185">Reference proteome</keyword>
<dbReference type="EMBL" id="CAJFCJ010000094">
    <property type="protein sequence ID" value="CAD5126848.1"/>
    <property type="molecule type" value="Genomic_DNA"/>
</dbReference>
<dbReference type="Proteomes" id="UP000549394">
    <property type="component" value="Unassembled WGS sequence"/>
</dbReference>
<name>A0A7I8WF70_9ANNE</name>
<comment type="caution">
    <text evidence="1">The sequence shown here is derived from an EMBL/GenBank/DDBJ whole genome shotgun (WGS) entry which is preliminary data.</text>
</comment>
<accession>A0A7I8WF70</accession>